<evidence type="ECO:0000313" key="4">
    <source>
        <dbReference type="Proteomes" id="UP000515811"/>
    </source>
</evidence>
<evidence type="ECO:0000313" key="3">
    <source>
        <dbReference type="EMBL" id="QNN59459.1"/>
    </source>
</evidence>
<gene>
    <name evidence="3" type="ORF">H9K76_05400</name>
</gene>
<feature type="chain" id="PRO_5028803933" evidence="1">
    <location>
        <begin position="22"/>
        <end position="102"/>
    </location>
</feature>
<dbReference type="Pfam" id="PF03413">
    <property type="entry name" value="PepSY"/>
    <property type="match status" value="1"/>
</dbReference>
<dbReference type="Gene3D" id="3.10.450.40">
    <property type="match status" value="1"/>
</dbReference>
<dbReference type="InterPro" id="IPR025711">
    <property type="entry name" value="PepSY"/>
</dbReference>
<dbReference type="Proteomes" id="UP000515811">
    <property type="component" value="Chromosome"/>
</dbReference>
<evidence type="ECO:0000259" key="2">
    <source>
        <dbReference type="Pfam" id="PF03413"/>
    </source>
</evidence>
<name>A0A7G9RV34_9BURK</name>
<feature type="signal peptide" evidence="1">
    <location>
        <begin position="1"/>
        <end position="21"/>
    </location>
</feature>
<dbReference type="EMBL" id="CP060714">
    <property type="protein sequence ID" value="QNN59459.1"/>
    <property type="molecule type" value="Genomic_DNA"/>
</dbReference>
<reference evidence="3 4" key="1">
    <citation type="submission" date="2020-08" db="EMBL/GenBank/DDBJ databases">
        <title>Genome sequence of Diaphorobacter ruginosibacter DSM 27467T.</title>
        <authorList>
            <person name="Hyun D.-W."/>
            <person name="Bae J.-W."/>
        </authorList>
    </citation>
    <scope>NUCLEOTIDE SEQUENCE [LARGE SCALE GENOMIC DNA]</scope>
    <source>
        <strain evidence="3 4">DSM 27467</strain>
    </source>
</reference>
<sequence>MAVLALGAWLLALPPAGIAHAGESDHEMARKALREGKVLPLKTVLDLLERDYPGQVLEVELERDDGMFIYEIKLLRADGQLLKLKLDAATGRVVGVKQKRTP</sequence>
<accession>A0A7G9RV34</accession>
<feature type="domain" description="PepSY" evidence="2">
    <location>
        <begin position="39"/>
        <end position="96"/>
    </location>
</feature>
<keyword evidence="1" id="KW-0732">Signal</keyword>
<protein>
    <submittedName>
        <fullName evidence="3">PepSY domain-containing protein</fullName>
    </submittedName>
</protein>
<dbReference type="KEGG" id="drg:H9K76_05400"/>
<keyword evidence="4" id="KW-1185">Reference proteome</keyword>
<proteinExistence type="predicted"/>
<organism evidence="3 4">
    <name type="scientific">Diaphorobacter ruginosibacter</name>
    <dbReference type="NCBI Taxonomy" id="1715720"/>
    <lineage>
        <taxon>Bacteria</taxon>
        <taxon>Pseudomonadati</taxon>
        <taxon>Pseudomonadota</taxon>
        <taxon>Betaproteobacteria</taxon>
        <taxon>Burkholderiales</taxon>
        <taxon>Comamonadaceae</taxon>
        <taxon>Diaphorobacter</taxon>
    </lineage>
</organism>
<evidence type="ECO:0000256" key="1">
    <source>
        <dbReference type="SAM" id="SignalP"/>
    </source>
</evidence>
<dbReference type="AlphaFoldDB" id="A0A7G9RV34"/>